<reference evidence="1" key="2">
    <citation type="journal article" date="2015" name="Fish Shellfish Immunol.">
        <title>Early steps in the European eel (Anguilla anguilla)-Vibrio vulnificus interaction in the gills: Role of the RtxA13 toxin.</title>
        <authorList>
            <person name="Callol A."/>
            <person name="Pajuelo D."/>
            <person name="Ebbesson L."/>
            <person name="Teles M."/>
            <person name="MacKenzie S."/>
            <person name="Amaro C."/>
        </authorList>
    </citation>
    <scope>NUCLEOTIDE SEQUENCE</scope>
</reference>
<reference evidence="1" key="1">
    <citation type="submission" date="2014-11" db="EMBL/GenBank/DDBJ databases">
        <authorList>
            <person name="Amaro Gonzalez C."/>
        </authorList>
    </citation>
    <scope>NUCLEOTIDE SEQUENCE</scope>
</reference>
<dbReference type="EMBL" id="GBXM01002007">
    <property type="protein sequence ID" value="JAI06571.1"/>
    <property type="molecule type" value="Transcribed_RNA"/>
</dbReference>
<evidence type="ECO:0000313" key="1">
    <source>
        <dbReference type="EMBL" id="JAI06571.1"/>
    </source>
</evidence>
<accession>A0A0E9XXI7</accession>
<organism evidence="1">
    <name type="scientific">Anguilla anguilla</name>
    <name type="common">European freshwater eel</name>
    <name type="synonym">Muraena anguilla</name>
    <dbReference type="NCBI Taxonomy" id="7936"/>
    <lineage>
        <taxon>Eukaryota</taxon>
        <taxon>Metazoa</taxon>
        <taxon>Chordata</taxon>
        <taxon>Craniata</taxon>
        <taxon>Vertebrata</taxon>
        <taxon>Euteleostomi</taxon>
        <taxon>Actinopterygii</taxon>
        <taxon>Neopterygii</taxon>
        <taxon>Teleostei</taxon>
        <taxon>Anguilliformes</taxon>
        <taxon>Anguillidae</taxon>
        <taxon>Anguilla</taxon>
    </lineage>
</organism>
<proteinExistence type="predicted"/>
<protein>
    <submittedName>
        <fullName evidence="1">Uncharacterized protein</fullName>
    </submittedName>
</protein>
<sequence>MRCIKMRSKHPMYLYFHCESCFIF</sequence>
<dbReference type="AlphaFoldDB" id="A0A0E9XXI7"/>
<name>A0A0E9XXI7_ANGAN</name>